<sequence length="89" mass="9779">MSEDKKKACLLAWLGSETYALLENLFAVVCNQDSHTQIVQRHSAGSPEIADLPAKVINAIISATLMNKLEISSSNTLLTLTYNNNVCWI</sequence>
<evidence type="ECO:0000313" key="1">
    <source>
        <dbReference type="EMBL" id="CAK8685229.1"/>
    </source>
</evidence>
<keyword evidence="2" id="KW-1185">Reference proteome</keyword>
<reference evidence="1 2" key="1">
    <citation type="submission" date="2024-02" db="EMBL/GenBank/DDBJ databases">
        <authorList>
            <person name="Daric V."/>
            <person name="Darras S."/>
        </authorList>
    </citation>
    <scope>NUCLEOTIDE SEQUENCE [LARGE SCALE GENOMIC DNA]</scope>
</reference>
<proteinExistence type="predicted"/>
<name>A0ABP0G3L0_CLALP</name>
<accession>A0ABP0G3L0</accession>
<comment type="caution">
    <text evidence="1">The sequence shown here is derived from an EMBL/GenBank/DDBJ whole genome shotgun (WGS) entry which is preliminary data.</text>
</comment>
<gene>
    <name evidence="1" type="ORF">CVLEPA_LOCUS16370</name>
</gene>
<dbReference type="EMBL" id="CAWYQH010000099">
    <property type="protein sequence ID" value="CAK8685229.1"/>
    <property type="molecule type" value="Genomic_DNA"/>
</dbReference>
<organism evidence="1 2">
    <name type="scientific">Clavelina lepadiformis</name>
    <name type="common">Light-bulb sea squirt</name>
    <name type="synonym">Ascidia lepadiformis</name>
    <dbReference type="NCBI Taxonomy" id="159417"/>
    <lineage>
        <taxon>Eukaryota</taxon>
        <taxon>Metazoa</taxon>
        <taxon>Chordata</taxon>
        <taxon>Tunicata</taxon>
        <taxon>Ascidiacea</taxon>
        <taxon>Aplousobranchia</taxon>
        <taxon>Clavelinidae</taxon>
        <taxon>Clavelina</taxon>
    </lineage>
</organism>
<protein>
    <submittedName>
        <fullName evidence="1">Uncharacterized protein</fullName>
    </submittedName>
</protein>
<evidence type="ECO:0000313" key="2">
    <source>
        <dbReference type="Proteomes" id="UP001642483"/>
    </source>
</evidence>
<dbReference type="Proteomes" id="UP001642483">
    <property type="component" value="Unassembled WGS sequence"/>
</dbReference>